<proteinExistence type="predicted"/>
<name>A0ABT2H4T0_9MICO</name>
<evidence type="ECO:0000313" key="1">
    <source>
        <dbReference type="EMBL" id="MCS5734949.1"/>
    </source>
</evidence>
<dbReference type="RefSeq" id="WP_259539860.1">
    <property type="nucleotide sequence ID" value="NZ_JANLCJ010000005.1"/>
</dbReference>
<dbReference type="EMBL" id="JANLCJ010000005">
    <property type="protein sequence ID" value="MCS5734949.1"/>
    <property type="molecule type" value="Genomic_DNA"/>
</dbReference>
<comment type="caution">
    <text evidence="1">The sequence shown here is derived from an EMBL/GenBank/DDBJ whole genome shotgun (WGS) entry which is preliminary data.</text>
</comment>
<reference evidence="1" key="1">
    <citation type="submission" date="2022-08" db="EMBL/GenBank/DDBJ databases">
        <authorList>
            <person name="Deng Y."/>
            <person name="Han X.-F."/>
            <person name="Zhang Y.-Q."/>
        </authorList>
    </citation>
    <scope>NUCLEOTIDE SEQUENCE</scope>
    <source>
        <strain evidence="1">CPCC 203386</strain>
    </source>
</reference>
<evidence type="ECO:0008006" key="3">
    <source>
        <dbReference type="Google" id="ProtNLM"/>
    </source>
</evidence>
<accession>A0ABT2H4T0</accession>
<keyword evidence="2" id="KW-1185">Reference proteome</keyword>
<sequence length="251" mass="28517">MDRLRANIPEARMQRYDAACRFDPDVDGIELYRWASAVALAVFDDLAHVEVAMRSAMARELASSYGLVWYRDRTILDQQATHLVEEAMSRTRLGSLPDDPQVVHGKLVASLTFGFWVKLLGRGQYAEVDGERQRRIYDTVIWKAAVRRAFPQVNDLDRQRVEGVARRVQALRNRIAHHEHIVWGVPIAGGSTADGEPLRLPLMTAHASIIELAGFLNKDLESWLREHSQISDRIEQCPIYAGELMLTDEET</sequence>
<protein>
    <recommendedName>
        <fullName evidence="3">Abi family protein</fullName>
    </recommendedName>
</protein>
<gene>
    <name evidence="1" type="ORF">N1032_14485</name>
</gene>
<organism evidence="1 2">
    <name type="scientific">Herbiconiux daphne</name>
    <dbReference type="NCBI Taxonomy" id="2970914"/>
    <lineage>
        <taxon>Bacteria</taxon>
        <taxon>Bacillati</taxon>
        <taxon>Actinomycetota</taxon>
        <taxon>Actinomycetes</taxon>
        <taxon>Micrococcales</taxon>
        <taxon>Microbacteriaceae</taxon>
        <taxon>Herbiconiux</taxon>
    </lineage>
</organism>
<dbReference type="Proteomes" id="UP001165586">
    <property type="component" value="Unassembled WGS sequence"/>
</dbReference>
<evidence type="ECO:0000313" key="2">
    <source>
        <dbReference type="Proteomes" id="UP001165586"/>
    </source>
</evidence>